<organism evidence="6 7">
    <name type="scientific">Maritimibacter harenae</name>
    <dbReference type="NCBI Taxonomy" id="2606218"/>
    <lineage>
        <taxon>Bacteria</taxon>
        <taxon>Pseudomonadati</taxon>
        <taxon>Pseudomonadota</taxon>
        <taxon>Alphaproteobacteria</taxon>
        <taxon>Rhodobacterales</taxon>
        <taxon>Roseobacteraceae</taxon>
        <taxon>Maritimibacter</taxon>
    </lineage>
</organism>
<dbReference type="AlphaFoldDB" id="A0A845LV03"/>
<gene>
    <name evidence="6" type="ORF">GQE99_01120</name>
</gene>
<proteinExistence type="predicted"/>
<keyword evidence="1" id="KW-0732">Signal</keyword>
<dbReference type="Pfam" id="PF03160">
    <property type="entry name" value="Calx-beta"/>
    <property type="match status" value="2"/>
</dbReference>
<dbReference type="SMART" id="SM00237">
    <property type="entry name" value="Calx_beta"/>
    <property type="match status" value="1"/>
</dbReference>
<dbReference type="InterPro" id="IPR003644">
    <property type="entry name" value="Calx_beta"/>
</dbReference>
<reference evidence="6 7" key="1">
    <citation type="submission" date="2019-12" db="EMBL/GenBank/DDBJ databases">
        <title>Maritimibacter sp. nov. sp. isolated from sea sand.</title>
        <authorList>
            <person name="Kim J."/>
            <person name="Jeong S.E."/>
            <person name="Jung H.S."/>
            <person name="Jeon C.O."/>
        </authorList>
    </citation>
    <scope>NUCLEOTIDE SEQUENCE [LARGE SCALE GENOMIC DNA]</scope>
    <source>
        <strain evidence="6 7">DP07</strain>
    </source>
</reference>
<evidence type="ECO:0000256" key="4">
    <source>
        <dbReference type="SAM" id="MobiDB-lite"/>
    </source>
</evidence>
<dbReference type="GO" id="GO:0007154">
    <property type="term" value="P:cell communication"/>
    <property type="evidence" value="ECO:0007669"/>
    <property type="project" value="InterPro"/>
</dbReference>
<accession>A0A845LV03</accession>
<evidence type="ECO:0000256" key="2">
    <source>
        <dbReference type="ARBA" id="ARBA00022737"/>
    </source>
</evidence>
<dbReference type="GO" id="GO:0016020">
    <property type="term" value="C:membrane"/>
    <property type="evidence" value="ECO:0007669"/>
    <property type="project" value="InterPro"/>
</dbReference>
<dbReference type="SUPFAM" id="SSF141072">
    <property type="entry name" value="CalX-like"/>
    <property type="match status" value="2"/>
</dbReference>
<dbReference type="EMBL" id="WTUX01000002">
    <property type="protein sequence ID" value="MZR11635.1"/>
    <property type="molecule type" value="Genomic_DNA"/>
</dbReference>
<dbReference type="Gene3D" id="2.60.40.2030">
    <property type="match status" value="2"/>
</dbReference>
<evidence type="ECO:0000256" key="1">
    <source>
        <dbReference type="ARBA" id="ARBA00022729"/>
    </source>
</evidence>
<keyword evidence="7" id="KW-1185">Reference proteome</keyword>
<keyword evidence="2" id="KW-0677">Repeat</keyword>
<dbReference type="Proteomes" id="UP000467322">
    <property type="component" value="Unassembled WGS sequence"/>
</dbReference>
<evidence type="ECO:0000313" key="7">
    <source>
        <dbReference type="Proteomes" id="UP000467322"/>
    </source>
</evidence>
<name>A0A845LV03_9RHOB</name>
<evidence type="ECO:0000256" key="3">
    <source>
        <dbReference type="ARBA" id="ARBA00022837"/>
    </source>
</evidence>
<comment type="caution">
    <text evidence="6">The sequence shown here is derived from an EMBL/GenBank/DDBJ whole genome shotgun (WGS) entry which is preliminary data.</text>
</comment>
<feature type="region of interest" description="Disordered" evidence="4">
    <location>
        <begin position="320"/>
        <end position="340"/>
    </location>
</feature>
<dbReference type="InterPro" id="IPR038081">
    <property type="entry name" value="CalX-like_sf"/>
</dbReference>
<sequence length="592" mass="62935">MTRSFREYVRQARRKGRFHISRQRLTGMLPLSDRSCTLRQPGPFRPSGTAFAAALLLPSAALAQTLTLEPTMREVREGVTRDVQLLLKLDAPAKQAFRGEIRLAGAGATAGTDFAPTVLPFTFMKGEVVKTATFTIIDDGEDEPYREQLVPSVAALSPLDTTQVPAVINAAAMGPIAILDNDNEYTVSASGGEEGGAVTVTVRQAFDSEIPAMVSAVPGGGSATPGADFAPWRVQGTLPSGTTETTLTIPLAEDDEVEGTESFPIALVDHGPGTAFFEPSQVTGRITDTTRPAEPVRIEYTEGVVKMDVRGMLIEQPFQHQSMQGTLRKHRGGDRMTLSQSNGKDLELRRYCAQDTDFGAIAADLPGLSAAEIGGGRDTGWRGAFTVDDINFDYAMAERPDGTYAGYGRQQGNVDGADVLTVHGFRVIPLSDPEPDVPRLPADPPETQVPLDDAADAVARELADELGMSPAALRPYISVTPGADGTRGDGASARAVEVEIWLDGEGRPLPADRTAPGPCDPNYGKAEPAVSRLRYRFHDTGDGIVAQGAVEDVESGRLESAFMEDFDTATDSLATAAQRAHDGLSPGLSAPQ</sequence>
<feature type="domain" description="Calx-beta" evidence="5">
    <location>
        <begin position="174"/>
        <end position="268"/>
    </location>
</feature>
<protein>
    <recommendedName>
        <fullName evidence="5">Calx-beta domain-containing protein</fullName>
    </recommendedName>
</protein>
<evidence type="ECO:0000259" key="5">
    <source>
        <dbReference type="SMART" id="SM00237"/>
    </source>
</evidence>
<evidence type="ECO:0000313" key="6">
    <source>
        <dbReference type="EMBL" id="MZR11635.1"/>
    </source>
</evidence>
<keyword evidence="3" id="KW-0106">Calcium</keyword>